<dbReference type="PROSITE" id="PS50071">
    <property type="entry name" value="HOMEOBOX_2"/>
    <property type="match status" value="1"/>
</dbReference>
<dbReference type="InterPro" id="IPR000047">
    <property type="entry name" value="HTH_motif"/>
</dbReference>
<dbReference type="OrthoDB" id="6159439at2759"/>
<dbReference type="PROSITE" id="PS00027">
    <property type="entry name" value="HOMEOBOX_1"/>
    <property type="match status" value="1"/>
</dbReference>
<dbReference type="EnsemblMetazoa" id="XM_011676188">
    <property type="protein sequence ID" value="XP_011674490"/>
    <property type="gene ID" value="LOC587009"/>
</dbReference>
<dbReference type="SUPFAM" id="SSF46689">
    <property type="entry name" value="Homeodomain-like"/>
    <property type="match status" value="1"/>
</dbReference>
<reference evidence="11" key="1">
    <citation type="submission" date="2015-02" db="EMBL/GenBank/DDBJ databases">
        <title>Genome sequencing for Strongylocentrotus purpuratus.</title>
        <authorList>
            <person name="Murali S."/>
            <person name="Liu Y."/>
            <person name="Vee V."/>
            <person name="English A."/>
            <person name="Wang M."/>
            <person name="Skinner E."/>
            <person name="Han Y."/>
            <person name="Muzny D.M."/>
            <person name="Worley K.C."/>
            <person name="Gibbs R.A."/>
        </authorList>
    </citation>
    <scope>NUCLEOTIDE SEQUENCE</scope>
</reference>
<dbReference type="AlphaFoldDB" id="A0A7M7HGH7"/>
<accession>A0A7M7HGH7</accession>
<dbReference type="GO" id="GO:1990837">
    <property type="term" value="F:sequence-specific double-stranded DNA binding"/>
    <property type="evidence" value="ECO:0000318"/>
    <property type="project" value="GO_Central"/>
</dbReference>
<dbReference type="PRINTS" id="PR00031">
    <property type="entry name" value="HTHREPRESSR"/>
</dbReference>
<dbReference type="InterPro" id="IPR051892">
    <property type="entry name" value="LBX_TF"/>
</dbReference>
<keyword evidence="2" id="KW-0217">Developmental protein</keyword>
<dbReference type="CDD" id="cd00086">
    <property type="entry name" value="homeodomain"/>
    <property type="match status" value="1"/>
</dbReference>
<dbReference type="RefSeq" id="XP_011674490.1">
    <property type="nucleotide sequence ID" value="XM_011676188.2"/>
</dbReference>
<dbReference type="CTD" id="10660"/>
<comment type="subcellular location">
    <subcellularLocation>
        <location evidence="1 6 7">Nucleus</location>
    </subcellularLocation>
</comment>
<dbReference type="Pfam" id="PF00046">
    <property type="entry name" value="Homeodomain"/>
    <property type="match status" value="1"/>
</dbReference>
<evidence type="ECO:0000256" key="6">
    <source>
        <dbReference type="PROSITE-ProRule" id="PRU00108"/>
    </source>
</evidence>
<organism evidence="10 11">
    <name type="scientific">Strongylocentrotus purpuratus</name>
    <name type="common">Purple sea urchin</name>
    <dbReference type="NCBI Taxonomy" id="7668"/>
    <lineage>
        <taxon>Eukaryota</taxon>
        <taxon>Metazoa</taxon>
        <taxon>Echinodermata</taxon>
        <taxon>Eleutherozoa</taxon>
        <taxon>Echinozoa</taxon>
        <taxon>Echinoidea</taxon>
        <taxon>Euechinoidea</taxon>
        <taxon>Echinacea</taxon>
        <taxon>Camarodonta</taxon>
        <taxon>Echinidea</taxon>
        <taxon>Strongylocentrotidae</taxon>
        <taxon>Strongylocentrotus</taxon>
    </lineage>
</organism>
<dbReference type="OMA" id="STESCAH"/>
<sequence length="318" mass="36090">MTSTMNDLYTPLQRLSTAPLRQPRSQTTRPYTSFYIKDILGSQISTNDNNTESSSPTHFRRRESWSGPPSVPRPRLGHQRSTEEVKTVKQTRENGDSPLSALEELANKTFTGPDTSILRAAEATTTNKREAISLMNRQQPRKKRKSRTAFSNHQIFELERRFLYQKYLTPADRDELSSTLGLTNAQVITWFQNRRAKLKRDIDELKNDVRATSTSPTPTHKDDKGYLTTESPMYEDGEFYTEDSSSELMSPIDSRQIGGGCDGNDGGDEHDKMSVHYVDSDNEEDTSMSISKLSPSPADIDLDDRDVDHDKNRGQRTD</sequence>
<feature type="DNA-binding region" description="Homeobox" evidence="6">
    <location>
        <begin position="143"/>
        <end position="202"/>
    </location>
</feature>
<feature type="domain" description="Homeobox" evidence="9">
    <location>
        <begin position="141"/>
        <end position="201"/>
    </location>
</feature>
<evidence type="ECO:0000313" key="11">
    <source>
        <dbReference type="Proteomes" id="UP000007110"/>
    </source>
</evidence>
<dbReference type="KEGG" id="spu:587009"/>
<feature type="compositionally biased region" description="Acidic residues" evidence="8">
    <location>
        <begin position="233"/>
        <end position="245"/>
    </location>
</feature>
<evidence type="ECO:0000256" key="8">
    <source>
        <dbReference type="SAM" id="MobiDB-lite"/>
    </source>
</evidence>
<proteinExistence type="predicted"/>
<protein>
    <recommendedName>
        <fullName evidence="9">Homeobox domain-containing protein</fullName>
    </recommendedName>
</protein>
<evidence type="ECO:0000259" key="9">
    <source>
        <dbReference type="PROSITE" id="PS50071"/>
    </source>
</evidence>
<dbReference type="GO" id="GO:0006357">
    <property type="term" value="P:regulation of transcription by RNA polymerase II"/>
    <property type="evidence" value="ECO:0000318"/>
    <property type="project" value="GO_Central"/>
</dbReference>
<evidence type="ECO:0000256" key="3">
    <source>
        <dbReference type="ARBA" id="ARBA00023125"/>
    </source>
</evidence>
<dbReference type="FunFam" id="1.10.10.60:FF:000098">
    <property type="entry name" value="Transcription factor LBX1"/>
    <property type="match status" value="1"/>
</dbReference>
<dbReference type="FunCoup" id="A0A7M7HGH7">
    <property type="interactions" value="28"/>
</dbReference>
<dbReference type="InParanoid" id="A0A7M7HGH7"/>
<dbReference type="InterPro" id="IPR001356">
    <property type="entry name" value="HD"/>
</dbReference>
<dbReference type="InterPro" id="IPR009057">
    <property type="entry name" value="Homeodomain-like_sf"/>
</dbReference>
<evidence type="ECO:0000256" key="7">
    <source>
        <dbReference type="RuleBase" id="RU000682"/>
    </source>
</evidence>
<keyword evidence="11" id="KW-1185">Reference proteome</keyword>
<evidence type="ECO:0000313" key="10">
    <source>
        <dbReference type="EnsemblMetazoa" id="XP_011674490"/>
    </source>
</evidence>
<dbReference type="Gene3D" id="1.10.10.60">
    <property type="entry name" value="Homeodomain-like"/>
    <property type="match status" value="1"/>
</dbReference>
<feature type="region of interest" description="Disordered" evidence="8">
    <location>
        <begin position="1"/>
        <end position="31"/>
    </location>
</feature>
<feature type="compositionally biased region" description="Polar residues" evidence="8">
    <location>
        <begin position="44"/>
        <end position="57"/>
    </location>
</feature>
<name>A0A7M7HGH7_STRPU</name>
<feature type="region of interest" description="Disordered" evidence="8">
    <location>
        <begin position="44"/>
        <end position="94"/>
    </location>
</feature>
<evidence type="ECO:0000256" key="5">
    <source>
        <dbReference type="ARBA" id="ARBA00023242"/>
    </source>
</evidence>
<evidence type="ECO:0000256" key="1">
    <source>
        <dbReference type="ARBA" id="ARBA00004123"/>
    </source>
</evidence>
<feature type="region of interest" description="Disordered" evidence="8">
    <location>
        <begin position="209"/>
        <end position="318"/>
    </location>
</feature>
<dbReference type="Proteomes" id="UP000007110">
    <property type="component" value="Unassembled WGS sequence"/>
</dbReference>
<dbReference type="PANTHER" id="PTHR24336">
    <property type="entry name" value="TRANSCRIPTION FACTOR LBX"/>
    <property type="match status" value="1"/>
</dbReference>
<evidence type="ECO:0000256" key="2">
    <source>
        <dbReference type="ARBA" id="ARBA00022473"/>
    </source>
</evidence>
<dbReference type="InterPro" id="IPR017970">
    <property type="entry name" value="Homeobox_CS"/>
</dbReference>
<keyword evidence="4 6" id="KW-0371">Homeobox</keyword>
<feature type="compositionally biased region" description="Basic and acidic residues" evidence="8">
    <location>
        <begin position="80"/>
        <end position="94"/>
    </location>
</feature>
<feature type="compositionally biased region" description="Basic and acidic residues" evidence="8">
    <location>
        <begin position="306"/>
        <end position="318"/>
    </location>
</feature>
<dbReference type="SMART" id="SM00389">
    <property type="entry name" value="HOX"/>
    <property type="match status" value="1"/>
</dbReference>
<dbReference type="GO" id="GO:0000981">
    <property type="term" value="F:DNA-binding transcription factor activity, RNA polymerase II-specific"/>
    <property type="evidence" value="ECO:0000318"/>
    <property type="project" value="GO_Central"/>
</dbReference>
<dbReference type="GeneID" id="587009"/>
<dbReference type="GO" id="GO:0005634">
    <property type="term" value="C:nucleus"/>
    <property type="evidence" value="ECO:0000318"/>
    <property type="project" value="GO_Central"/>
</dbReference>
<reference evidence="10" key="2">
    <citation type="submission" date="2021-01" db="UniProtKB">
        <authorList>
            <consortium name="EnsemblMetazoa"/>
        </authorList>
    </citation>
    <scope>IDENTIFICATION</scope>
</reference>
<evidence type="ECO:0000256" key="4">
    <source>
        <dbReference type="ARBA" id="ARBA00023155"/>
    </source>
</evidence>
<dbReference type="PANTHER" id="PTHR24336:SF8">
    <property type="entry name" value="LADYBIRD EARLY-RELATED"/>
    <property type="match status" value="1"/>
</dbReference>
<keyword evidence="5 6" id="KW-0539">Nucleus</keyword>
<keyword evidence="3 6" id="KW-0238">DNA-binding</keyword>